<dbReference type="SUPFAM" id="SSF82199">
    <property type="entry name" value="SET domain"/>
    <property type="match status" value="1"/>
</dbReference>
<evidence type="ECO:0000259" key="3">
    <source>
        <dbReference type="Pfam" id="PF00856"/>
    </source>
</evidence>
<dbReference type="InterPro" id="IPR053185">
    <property type="entry name" value="SET_domain_protein"/>
</dbReference>
<dbReference type="InterPro" id="IPR046341">
    <property type="entry name" value="SET_dom_sf"/>
</dbReference>
<dbReference type="AlphaFoldDB" id="A0A9P4H3E5"/>
<proteinExistence type="predicted"/>
<evidence type="ECO:0000313" key="4">
    <source>
        <dbReference type="EMBL" id="KAF2026862.1"/>
    </source>
</evidence>
<protein>
    <recommendedName>
        <fullName evidence="3">SET domain-containing protein</fullName>
    </recommendedName>
</protein>
<gene>
    <name evidence="4" type="ORF">EK21DRAFT_102934</name>
</gene>
<dbReference type="Gene3D" id="2.170.270.10">
    <property type="entry name" value="SET domain"/>
    <property type="match status" value="1"/>
</dbReference>
<keyword evidence="5" id="KW-1185">Reference proteome</keyword>
<dbReference type="InterPro" id="IPR001214">
    <property type="entry name" value="SET_dom"/>
</dbReference>
<feature type="domain" description="SET" evidence="3">
    <location>
        <begin position="148"/>
        <end position="281"/>
    </location>
</feature>
<dbReference type="EMBL" id="ML978235">
    <property type="protein sequence ID" value="KAF2026862.1"/>
    <property type="molecule type" value="Genomic_DNA"/>
</dbReference>
<feature type="chain" id="PRO_5040373899" description="SET domain-containing protein" evidence="2">
    <location>
        <begin position="29"/>
        <end position="474"/>
    </location>
</feature>
<name>A0A9P4H3E5_9PLEO</name>
<reference evidence="4" key="1">
    <citation type="journal article" date="2020" name="Stud. Mycol.">
        <title>101 Dothideomycetes genomes: a test case for predicting lifestyles and emergence of pathogens.</title>
        <authorList>
            <person name="Haridas S."/>
            <person name="Albert R."/>
            <person name="Binder M."/>
            <person name="Bloem J."/>
            <person name="Labutti K."/>
            <person name="Salamov A."/>
            <person name="Andreopoulos B."/>
            <person name="Baker S."/>
            <person name="Barry K."/>
            <person name="Bills G."/>
            <person name="Bluhm B."/>
            <person name="Cannon C."/>
            <person name="Castanera R."/>
            <person name="Culley D."/>
            <person name="Daum C."/>
            <person name="Ezra D."/>
            <person name="Gonzalez J."/>
            <person name="Henrissat B."/>
            <person name="Kuo A."/>
            <person name="Liang C."/>
            <person name="Lipzen A."/>
            <person name="Lutzoni F."/>
            <person name="Magnuson J."/>
            <person name="Mondo S."/>
            <person name="Nolan M."/>
            <person name="Ohm R."/>
            <person name="Pangilinan J."/>
            <person name="Park H.-J."/>
            <person name="Ramirez L."/>
            <person name="Alfaro M."/>
            <person name="Sun H."/>
            <person name="Tritt A."/>
            <person name="Yoshinaga Y."/>
            <person name="Zwiers L.-H."/>
            <person name="Turgeon B."/>
            <person name="Goodwin S."/>
            <person name="Spatafora J."/>
            <person name="Crous P."/>
            <person name="Grigoriev I."/>
        </authorList>
    </citation>
    <scope>NUCLEOTIDE SEQUENCE</scope>
    <source>
        <strain evidence="4">CBS 110217</strain>
    </source>
</reference>
<dbReference type="Proteomes" id="UP000799777">
    <property type="component" value="Unassembled WGS sequence"/>
</dbReference>
<evidence type="ECO:0000256" key="1">
    <source>
        <dbReference type="SAM" id="MobiDB-lite"/>
    </source>
</evidence>
<comment type="caution">
    <text evidence="4">The sequence shown here is derived from an EMBL/GenBank/DDBJ whole genome shotgun (WGS) entry which is preliminary data.</text>
</comment>
<dbReference type="Pfam" id="PF00856">
    <property type="entry name" value="SET"/>
    <property type="match status" value="1"/>
</dbReference>
<dbReference type="PANTHER" id="PTHR47332:SF6">
    <property type="entry name" value="SET DOMAIN-CONTAINING PROTEIN"/>
    <property type="match status" value="1"/>
</dbReference>
<feature type="region of interest" description="Disordered" evidence="1">
    <location>
        <begin position="431"/>
        <end position="474"/>
    </location>
</feature>
<evidence type="ECO:0000256" key="2">
    <source>
        <dbReference type="SAM" id="SignalP"/>
    </source>
</evidence>
<accession>A0A9P4H3E5</accession>
<keyword evidence="2" id="KW-0732">Signal</keyword>
<dbReference type="OrthoDB" id="1028014at2759"/>
<organism evidence="4 5">
    <name type="scientific">Setomelanomma holmii</name>
    <dbReference type="NCBI Taxonomy" id="210430"/>
    <lineage>
        <taxon>Eukaryota</taxon>
        <taxon>Fungi</taxon>
        <taxon>Dikarya</taxon>
        <taxon>Ascomycota</taxon>
        <taxon>Pezizomycotina</taxon>
        <taxon>Dothideomycetes</taxon>
        <taxon>Pleosporomycetidae</taxon>
        <taxon>Pleosporales</taxon>
        <taxon>Pleosporineae</taxon>
        <taxon>Phaeosphaeriaceae</taxon>
        <taxon>Setomelanomma</taxon>
    </lineage>
</organism>
<dbReference type="PANTHER" id="PTHR47332">
    <property type="entry name" value="SET DOMAIN-CONTAINING PROTEIN 5"/>
    <property type="match status" value="1"/>
</dbReference>
<evidence type="ECO:0000313" key="5">
    <source>
        <dbReference type="Proteomes" id="UP000799777"/>
    </source>
</evidence>
<sequence length="474" mass="53427">MARTPSRRGLLPVDLVLLAFLFSSRATAELFYTAISHTMYDGLINKAPTVCPVSQDGYTSNTFPWTHYPTCVNVVLPSKEEEGLGVHETFCTYTNTNYNNGRGISFVVTPEVAASITFESFGMAVGGQEGQIGEEMGTWEVKDTNDRGKGLFAKKDIAAVIAGESLIVKTPVLFVARSLLKTLSTTRRELVLSRALEQLPEKISKTLKNLAKSWDGSEAFDVIKTNGLEVKWPWVDDIPQLLAVTPEVARINHACRPNAMWRFNDYTLAFDVVALKDIKPDGFERRAFRRRTRSIVENLNFTCLCPLCTSSENAIMESNDRLSEIKALESVLPTDPADSPQLLGLLPNLIMTLEEEDLHTETAMYEEILAYTWSSFGWEDRAKYWAGRARKHWAVVAGKDSWESRRCGDLEDNVKGHASWMTWEGDPWEDVGKGHPWDEKLNGHDHDHEHDHAGSEDLRSMDQRVERDQFRGHT</sequence>
<feature type="signal peptide" evidence="2">
    <location>
        <begin position="1"/>
        <end position="28"/>
    </location>
</feature>